<gene>
    <name evidence="1" type="ORF">ACFO0D_01425</name>
</gene>
<dbReference type="Proteomes" id="UP001595952">
    <property type="component" value="Unassembled WGS sequence"/>
</dbReference>
<comment type="caution">
    <text evidence="1">The sequence shown here is derived from an EMBL/GenBank/DDBJ whole genome shotgun (WGS) entry which is preliminary data.</text>
</comment>
<evidence type="ECO:0000313" key="1">
    <source>
        <dbReference type="EMBL" id="MFC4636989.1"/>
    </source>
</evidence>
<dbReference type="EMBL" id="JBHSEI010000001">
    <property type="protein sequence ID" value="MFC4636989.1"/>
    <property type="molecule type" value="Genomic_DNA"/>
</dbReference>
<accession>A0ABV9I3S7</accession>
<protein>
    <submittedName>
        <fullName evidence="1">Uncharacterized protein</fullName>
    </submittedName>
</protein>
<evidence type="ECO:0000313" key="2">
    <source>
        <dbReference type="Proteomes" id="UP001595952"/>
    </source>
</evidence>
<dbReference type="RefSeq" id="WP_380060026.1">
    <property type="nucleotide sequence ID" value="NZ_JBHSEI010000001.1"/>
</dbReference>
<keyword evidence="2" id="KW-1185">Reference proteome</keyword>
<reference evidence="2" key="1">
    <citation type="journal article" date="2019" name="Int. J. Syst. Evol. Microbiol.">
        <title>The Global Catalogue of Microorganisms (GCM) 10K type strain sequencing project: providing services to taxonomists for standard genome sequencing and annotation.</title>
        <authorList>
            <consortium name="The Broad Institute Genomics Platform"/>
            <consortium name="The Broad Institute Genome Sequencing Center for Infectious Disease"/>
            <person name="Wu L."/>
            <person name="Ma J."/>
        </authorList>
    </citation>
    <scope>NUCLEOTIDE SEQUENCE [LARGE SCALE GENOMIC DNA]</scope>
    <source>
        <strain evidence="2">CCUG 55995</strain>
    </source>
</reference>
<proteinExistence type="predicted"/>
<organism evidence="1 2">
    <name type="scientific">Deinococcus hohokamensis</name>
    <dbReference type="NCBI Taxonomy" id="309883"/>
    <lineage>
        <taxon>Bacteria</taxon>
        <taxon>Thermotogati</taxon>
        <taxon>Deinococcota</taxon>
        <taxon>Deinococci</taxon>
        <taxon>Deinococcales</taxon>
        <taxon>Deinococcaceae</taxon>
        <taxon>Deinococcus</taxon>
    </lineage>
</organism>
<sequence length="123" mass="13976">MSLLDEIEAAVQEIQEDPEVLEVRFRRKLTFRLKTHGWTVDCSVTDPSRVKPDELARLQAAAAERSDVRSYRDLRILRIKPGQAEPYPGATVATDDGTLEVLHWSQASDWTGQRVGTCMLRRP</sequence>
<name>A0ABV9I3S7_9DEIO</name>